<reference evidence="1 2" key="1">
    <citation type="submission" date="2019-10" db="EMBL/GenBank/DDBJ databases">
        <authorList>
            <person name="Palmer J.M."/>
        </authorList>
    </citation>
    <scope>NUCLEOTIDE SEQUENCE [LARGE SCALE GENOMIC DNA]</scope>
    <source>
        <strain evidence="1 2">TWF696</strain>
    </source>
</reference>
<evidence type="ECO:0008006" key="3">
    <source>
        <dbReference type="Google" id="ProtNLM"/>
    </source>
</evidence>
<name>A0AAV9UQ29_9PEZI</name>
<dbReference type="Proteomes" id="UP001375240">
    <property type="component" value="Unassembled WGS sequence"/>
</dbReference>
<keyword evidence="2" id="KW-1185">Reference proteome</keyword>
<protein>
    <recommendedName>
        <fullName evidence="3">Inhibitor I9 domain-containing protein</fullName>
    </recommendedName>
</protein>
<proteinExistence type="predicted"/>
<evidence type="ECO:0000313" key="2">
    <source>
        <dbReference type="Proteomes" id="UP001375240"/>
    </source>
</evidence>
<sequence length="115" mass="12705">MCLRIVRASSLLHRLGSSSTTSRPTIPTRSLVAKDFKFHTTTTFKMPERFIITVKEGADVNATKEKARAQGGTIVQEYTIIPGFVVEFPDGFVHSFADDPDVQSCEKDGIVTTQQ</sequence>
<evidence type="ECO:0000313" key="1">
    <source>
        <dbReference type="EMBL" id="KAK6346766.1"/>
    </source>
</evidence>
<dbReference type="Gene3D" id="3.30.70.80">
    <property type="entry name" value="Peptidase S8 propeptide/proteinase inhibitor I9"/>
    <property type="match status" value="1"/>
</dbReference>
<dbReference type="AlphaFoldDB" id="A0AAV9UQ29"/>
<organism evidence="1 2">
    <name type="scientific">Orbilia brochopaga</name>
    <dbReference type="NCBI Taxonomy" id="3140254"/>
    <lineage>
        <taxon>Eukaryota</taxon>
        <taxon>Fungi</taxon>
        <taxon>Dikarya</taxon>
        <taxon>Ascomycota</taxon>
        <taxon>Pezizomycotina</taxon>
        <taxon>Orbiliomycetes</taxon>
        <taxon>Orbiliales</taxon>
        <taxon>Orbiliaceae</taxon>
        <taxon>Orbilia</taxon>
    </lineage>
</organism>
<comment type="caution">
    <text evidence="1">The sequence shown here is derived from an EMBL/GenBank/DDBJ whole genome shotgun (WGS) entry which is preliminary data.</text>
</comment>
<gene>
    <name evidence="1" type="ORF">TWF696_006876</name>
</gene>
<dbReference type="EMBL" id="JAVHNQ010000005">
    <property type="protein sequence ID" value="KAK6346766.1"/>
    <property type="molecule type" value="Genomic_DNA"/>
</dbReference>
<dbReference type="InterPro" id="IPR037045">
    <property type="entry name" value="S8pro/Inhibitor_I9_sf"/>
</dbReference>
<accession>A0AAV9UQ29</accession>
<dbReference type="SUPFAM" id="SSF54897">
    <property type="entry name" value="Protease propeptides/inhibitors"/>
    <property type="match status" value="1"/>
</dbReference>